<sequence length="127" mass="14524">MHFILFLDLISLAPSAIQKCLCQSLWVCFPQWNTLHEKQKQLALASFSPVPICFKEHADVLVVLYSDQFILPFSLTCSHKTCNVASALIPPALEGRGQNLPLPSLLRCRMYFWVPFILYVNSREEIN</sequence>
<reference evidence="2" key="1">
    <citation type="submission" date="2017-07" db="EMBL/GenBank/DDBJ databases">
        <authorList>
            <person name="Mikheyev A."/>
            <person name="Grau M."/>
        </authorList>
    </citation>
    <scope>NUCLEOTIDE SEQUENCE</scope>
    <source>
        <tissue evidence="2">Venom_gland</tissue>
    </source>
</reference>
<dbReference type="EMBL" id="IACM01086576">
    <property type="protein sequence ID" value="LAB31206.1"/>
    <property type="molecule type" value="Transcribed_RNA"/>
</dbReference>
<evidence type="ECO:0000313" key="2">
    <source>
        <dbReference type="EMBL" id="LAB31206.1"/>
    </source>
</evidence>
<proteinExistence type="predicted"/>
<dbReference type="AlphaFoldDB" id="A0A2D4MEE3"/>
<feature type="signal peptide" evidence="1">
    <location>
        <begin position="1"/>
        <end position="22"/>
    </location>
</feature>
<keyword evidence="1" id="KW-0732">Signal</keyword>
<protein>
    <recommendedName>
        <fullName evidence="3">Secreted protein</fullName>
    </recommendedName>
</protein>
<reference evidence="2" key="2">
    <citation type="submission" date="2017-11" db="EMBL/GenBank/DDBJ databases">
        <title>Coralsnake Venomics: Analyses of Venom Gland Transcriptomes and Proteomes of Six Brazilian Taxa.</title>
        <authorList>
            <person name="Aird S.D."/>
            <person name="Jorge da Silva N."/>
            <person name="Qiu L."/>
            <person name="Villar-Briones A."/>
            <person name="Aparecida-Saddi V."/>
            <person name="Campos-Telles M.P."/>
            <person name="Grau M."/>
            <person name="Mikheyev A.S."/>
        </authorList>
    </citation>
    <scope>NUCLEOTIDE SEQUENCE</scope>
    <source>
        <tissue evidence="2">Venom_gland</tissue>
    </source>
</reference>
<feature type="chain" id="PRO_5013608812" description="Secreted protein" evidence="1">
    <location>
        <begin position="23"/>
        <end position="127"/>
    </location>
</feature>
<evidence type="ECO:0000256" key="1">
    <source>
        <dbReference type="SAM" id="SignalP"/>
    </source>
</evidence>
<evidence type="ECO:0008006" key="3">
    <source>
        <dbReference type="Google" id="ProtNLM"/>
    </source>
</evidence>
<accession>A0A2D4MEE3</accession>
<name>A0A2D4MEE3_9SAUR</name>
<organism evidence="2">
    <name type="scientific">Micrurus spixii</name>
    <name type="common">Amazon coral snake</name>
    <dbReference type="NCBI Taxonomy" id="129469"/>
    <lineage>
        <taxon>Eukaryota</taxon>
        <taxon>Metazoa</taxon>
        <taxon>Chordata</taxon>
        <taxon>Craniata</taxon>
        <taxon>Vertebrata</taxon>
        <taxon>Euteleostomi</taxon>
        <taxon>Lepidosauria</taxon>
        <taxon>Squamata</taxon>
        <taxon>Bifurcata</taxon>
        <taxon>Unidentata</taxon>
        <taxon>Episquamata</taxon>
        <taxon>Toxicofera</taxon>
        <taxon>Serpentes</taxon>
        <taxon>Colubroidea</taxon>
        <taxon>Elapidae</taxon>
        <taxon>Elapinae</taxon>
        <taxon>Micrurus</taxon>
    </lineage>
</organism>